<sequence length="115" mass="12806">MLEAEHIVNFRPLMEVDIEPTEAEGLTPNHFLEYLPTLVPCLGHGDPTYRASAEDDIVMSVGPPSARYSWRRDKSKKTYLDSDNQVCVVDVEKTGGDLQRPCLKIAMLVSRGSEG</sequence>
<name>A0A4C1TXL8_EUMVA</name>
<dbReference type="Proteomes" id="UP000299102">
    <property type="component" value="Unassembled WGS sequence"/>
</dbReference>
<accession>A0A4C1TXL8</accession>
<organism evidence="1 2">
    <name type="scientific">Eumeta variegata</name>
    <name type="common">Bagworm moth</name>
    <name type="synonym">Eumeta japonica</name>
    <dbReference type="NCBI Taxonomy" id="151549"/>
    <lineage>
        <taxon>Eukaryota</taxon>
        <taxon>Metazoa</taxon>
        <taxon>Ecdysozoa</taxon>
        <taxon>Arthropoda</taxon>
        <taxon>Hexapoda</taxon>
        <taxon>Insecta</taxon>
        <taxon>Pterygota</taxon>
        <taxon>Neoptera</taxon>
        <taxon>Endopterygota</taxon>
        <taxon>Lepidoptera</taxon>
        <taxon>Glossata</taxon>
        <taxon>Ditrysia</taxon>
        <taxon>Tineoidea</taxon>
        <taxon>Psychidae</taxon>
        <taxon>Oiketicinae</taxon>
        <taxon>Eumeta</taxon>
    </lineage>
</organism>
<dbReference type="OrthoDB" id="8061911at2759"/>
<reference evidence="1 2" key="1">
    <citation type="journal article" date="2019" name="Commun. Biol.">
        <title>The bagworm genome reveals a unique fibroin gene that provides high tensile strength.</title>
        <authorList>
            <person name="Kono N."/>
            <person name="Nakamura H."/>
            <person name="Ohtoshi R."/>
            <person name="Tomita M."/>
            <person name="Numata K."/>
            <person name="Arakawa K."/>
        </authorList>
    </citation>
    <scope>NUCLEOTIDE SEQUENCE [LARGE SCALE GENOMIC DNA]</scope>
</reference>
<proteinExistence type="predicted"/>
<gene>
    <name evidence="1" type="ORF">EVAR_93217_1</name>
</gene>
<evidence type="ECO:0000313" key="1">
    <source>
        <dbReference type="EMBL" id="GBP18789.1"/>
    </source>
</evidence>
<comment type="caution">
    <text evidence="1">The sequence shown here is derived from an EMBL/GenBank/DDBJ whole genome shotgun (WGS) entry which is preliminary data.</text>
</comment>
<dbReference type="AlphaFoldDB" id="A0A4C1TXL8"/>
<protein>
    <submittedName>
        <fullName evidence="1">Uncharacterized protein</fullName>
    </submittedName>
</protein>
<evidence type="ECO:0000313" key="2">
    <source>
        <dbReference type="Proteomes" id="UP000299102"/>
    </source>
</evidence>
<keyword evidence="2" id="KW-1185">Reference proteome</keyword>
<dbReference type="EMBL" id="BGZK01000101">
    <property type="protein sequence ID" value="GBP18789.1"/>
    <property type="molecule type" value="Genomic_DNA"/>
</dbReference>